<proteinExistence type="predicted"/>
<organism evidence="3 4">
    <name type="scientific">Xylanibacter ruminicola</name>
    <name type="common">Prevotella ruminicola</name>
    <dbReference type="NCBI Taxonomy" id="839"/>
    <lineage>
        <taxon>Bacteria</taxon>
        <taxon>Pseudomonadati</taxon>
        <taxon>Bacteroidota</taxon>
        <taxon>Bacteroidia</taxon>
        <taxon>Bacteroidales</taxon>
        <taxon>Prevotellaceae</taxon>
        <taxon>Xylanibacter</taxon>
    </lineage>
</organism>
<dbReference type="RefSeq" id="WP_013063821.1">
    <property type="nucleotide sequence ID" value="NZ_BPTT01000001.1"/>
</dbReference>
<dbReference type="GeneID" id="31499918"/>
<accession>A0A1M7JPP6</accession>
<dbReference type="InterPro" id="IPR018698">
    <property type="entry name" value="VWA-like_dom"/>
</dbReference>
<dbReference type="EMBL" id="BPTT01000001">
    <property type="protein sequence ID" value="GJG32773.1"/>
    <property type="molecule type" value="Genomic_DNA"/>
</dbReference>
<name>A0A1M7JPP6_XYLRU</name>
<dbReference type="PANTHER" id="PTHR38730:SF1">
    <property type="entry name" value="SLL7028 PROTEIN"/>
    <property type="match status" value="1"/>
</dbReference>
<feature type="domain" description="VWA-like" evidence="1">
    <location>
        <begin position="239"/>
        <end position="349"/>
    </location>
</feature>
<dbReference type="Pfam" id="PF09967">
    <property type="entry name" value="DUF2201"/>
    <property type="match status" value="1"/>
</dbReference>
<dbReference type="Proteomes" id="UP000184280">
    <property type="component" value="Unassembled WGS sequence"/>
</dbReference>
<evidence type="ECO:0000259" key="1">
    <source>
        <dbReference type="Pfam" id="PF09967"/>
    </source>
</evidence>
<dbReference type="OMA" id="FTDGYAP"/>
<protein>
    <submittedName>
        <fullName evidence="3">Predicted metal-dependent peptidase</fullName>
    </submittedName>
</protein>
<sequence>MKERIARIAQRWFLSDEPLFLAFCTHRVVENREMKCIARVGRGVIEFNPLLCFHTSDKELEERLRVEVIRILLKHPYDRQPDGCSTTARALGSNCVITDNYRLHFFEMVKPVDFELPSQKHYEFYARSIQQLLPKGEQGQAGESDADSDLAANWQQDELMAAQVDQVINNVKSWGSMPGHLVDQIIASTKARVDYRKILAGFRASILSEKRKLTRMRPNRRFGFDAMGSRYDFCTHMLIGVDCSGSITKTDLRNFYSTINRFFKYGIKQIDVVQFDVKLGEVQTLVKASENVKVTGRGGTLFQPFIDFVAKHPEYDGALIYTDGYAPPPKVPATIRTPLCWVLRSERELKEHESWMRQSGRVCVVENT</sequence>
<evidence type="ECO:0000313" key="2">
    <source>
        <dbReference type="EMBL" id="GJG32773.1"/>
    </source>
</evidence>
<evidence type="ECO:0000313" key="3">
    <source>
        <dbReference type="EMBL" id="SHM55069.1"/>
    </source>
</evidence>
<reference evidence="3 4" key="1">
    <citation type="submission" date="2016-11" db="EMBL/GenBank/DDBJ databases">
        <authorList>
            <person name="Jaros S."/>
            <person name="Januszkiewicz K."/>
            <person name="Wedrychowicz H."/>
        </authorList>
    </citation>
    <scope>NUCLEOTIDE SEQUENCE [LARGE SCALE GENOMIC DNA]</scope>
    <source>
        <strain evidence="3 4">BPI-34</strain>
    </source>
</reference>
<dbReference type="Proteomes" id="UP000887097">
    <property type="component" value="Unassembled WGS sequence"/>
</dbReference>
<evidence type="ECO:0000313" key="4">
    <source>
        <dbReference type="Proteomes" id="UP000184280"/>
    </source>
</evidence>
<gene>
    <name evidence="2" type="ORF">PRMUPPPA20_08820</name>
    <name evidence="3" type="ORF">SAMN04488494_2136</name>
</gene>
<dbReference type="EMBL" id="FRCJ01000004">
    <property type="protein sequence ID" value="SHM55069.1"/>
    <property type="molecule type" value="Genomic_DNA"/>
</dbReference>
<dbReference type="AlphaFoldDB" id="A0A1M7JPP6"/>
<dbReference type="PANTHER" id="PTHR38730">
    <property type="entry name" value="SLL7028 PROTEIN"/>
    <property type="match status" value="1"/>
</dbReference>
<dbReference type="OrthoDB" id="9809382at2"/>
<reference evidence="2" key="2">
    <citation type="submission" date="2021-08" db="EMBL/GenBank/DDBJ databases">
        <title>Prevotella lacticifex sp. nov., isolated from rumen of cow.</title>
        <authorList>
            <person name="Shinkai T."/>
            <person name="Ikeyama N."/>
            <person name="Kumagai M."/>
            <person name="Ohmori H."/>
            <person name="Sakamoto M."/>
            <person name="Ohkuma M."/>
            <person name="Mitsumori M."/>
        </authorList>
    </citation>
    <scope>NUCLEOTIDE SEQUENCE</scope>
    <source>
        <strain evidence="2">JCM 8259</strain>
    </source>
</reference>